<dbReference type="PANTHER" id="PTHR37841:SF1">
    <property type="entry name" value="DUF3298 DOMAIN-CONTAINING PROTEIN"/>
    <property type="match status" value="1"/>
</dbReference>
<dbReference type="EMBL" id="JAHLQK010000002">
    <property type="protein sequence ID" value="MBU5676169.1"/>
    <property type="molecule type" value="Genomic_DNA"/>
</dbReference>
<evidence type="ECO:0000313" key="1">
    <source>
        <dbReference type="EMBL" id="MBU5676169.1"/>
    </source>
</evidence>
<dbReference type="Pfam" id="PF14903">
    <property type="entry name" value="WG_beta_rep"/>
    <property type="match status" value="1"/>
</dbReference>
<name>A0ABS6G1D5_9FIRM</name>
<dbReference type="RefSeq" id="WP_216415681.1">
    <property type="nucleotide sequence ID" value="NZ_JAHLQK010000002.1"/>
</dbReference>
<sequence>MELWRIYGSILGEISYSFCEDFSDGMGEIQLDTYGLWRYIDSTGKVVVGPKFEFAYQFNNGIAEVWQNGKLGYINKSGKFIWKPTY</sequence>
<keyword evidence="2" id="KW-1185">Reference proteome</keyword>
<proteinExistence type="predicted"/>
<comment type="caution">
    <text evidence="1">The sequence shown here is derived from an EMBL/GenBank/DDBJ whole genome shotgun (WGS) entry which is preliminary data.</text>
</comment>
<organism evidence="1 2">
    <name type="scientific">Alkaliphilus flagellatus</name>
    <dbReference type="NCBI Taxonomy" id="2841507"/>
    <lineage>
        <taxon>Bacteria</taxon>
        <taxon>Bacillati</taxon>
        <taxon>Bacillota</taxon>
        <taxon>Clostridia</taxon>
        <taxon>Peptostreptococcales</taxon>
        <taxon>Natronincolaceae</taxon>
        <taxon>Alkaliphilus</taxon>
    </lineage>
</organism>
<gene>
    <name evidence="1" type="ORF">KQI88_07050</name>
</gene>
<dbReference type="Proteomes" id="UP000779508">
    <property type="component" value="Unassembled WGS sequence"/>
</dbReference>
<protein>
    <submittedName>
        <fullName evidence="1">WG repeat-containing protein</fullName>
    </submittedName>
</protein>
<accession>A0ABS6G1D5</accession>
<dbReference type="InterPro" id="IPR032774">
    <property type="entry name" value="WG_beta_rep"/>
</dbReference>
<reference evidence="1 2" key="1">
    <citation type="submission" date="2021-06" db="EMBL/GenBank/DDBJ databases">
        <authorList>
            <person name="Sun Q."/>
            <person name="Li D."/>
        </authorList>
    </citation>
    <scope>NUCLEOTIDE SEQUENCE [LARGE SCALE GENOMIC DNA]</scope>
    <source>
        <strain evidence="1 2">MSJ-5</strain>
    </source>
</reference>
<evidence type="ECO:0000313" key="2">
    <source>
        <dbReference type="Proteomes" id="UP000779508"/>
    </source>
</evidence>
<dbReference type="PANTHER" id="PTHR37841">
    <property type="entry name" value="GLR2918 PROTEIN"/>
    <property type="match status" value="1"/>
</dbReference>